<dbReference type="PANTHER" id="PTHR10728">
    <property type="entry name" value="CYTOSOLIC PHOSPHOLIPASE A2"/>
    <property type="match status" value="1"/>
</dbReference>
<organism evidence="11 12">
    <name type="scientific">Geotrichum candidum</name>
    <name type="common">Oospora lactis</name>
    <name type="synonym">Dipodascus geotrichum</name>
    <dbReference type="NCBI Taxonomy" id="1173061"/>
    <lineage>
        <taxon>Eukaryota</taxon>
        <taxon>Fungi</taxon>
        <taxon>Dikarya</taxon>
        <taxon>Ascomycota</taxon>
        <taxon>Saccharomycotina</taxon>
        <taxon>Dipodascomycetes</taxon>
        <taxon>Dipodascales</taxon>
        <taxon>Dipodascaceae</taxon>
        <taxon>Geotrichum</taxon>
    </lineage>
</organism>
<dbReference type="PROSITE" id="PS51210">
    <property type="entry name" value="PLA2C"/>
    <property type="match status" value="1"/>
</dbReference>
<evidence type="ECO:0000256" key="4">
    <source>
        <dbReference type="ARBA" id="ARBA00022801"/>
    </source>
</evidence>
<evidence type="ECO:0000256" key="2">
    <source>
        <dbReference type="ARBA" id="ARBA00013274"/>
    </source>
</evidence>
<accession>A0A0J9XEK4</accession>
<evidence type="ECO:0000256" key="6">
    <source>
        <dbReference type="ARBA" id="ARBA00023098"/>
    </source>
</evidence>
<dbReference type="OrthoDB" id="4084751at2759"/>
<keyword evidence="6 8" id="KW-0443">Lipid metabolism</keyword>
<evidence type="ECO:0000259" key="10">
    <source>
        <dbReference type="PROSITE" id="PS51210"/>
    </source>
</evidence>
<dbReference type="Proteomes" id="UP000242525">
    <property type="component" value="Unassembled WGS sequence"/>
</dbReference>
<name>A0A0J9XEK4_GEOCN</name>
<evidence type="ECO:0000313" key="12">
    <source>
        <dbReference type="Proteomes" id="UP000242525"/>
    </source>
</evidence>
<feature type="domain" description="PLA2c" evidence="10">
    <location>
        <begin position="32"/>
        <end position="577"/>
    </location>
</feature>
<comment type="catalytic activity">
    <reaction evidence="9">
        <text>a 1-acyl-sn-glycero-3-phosphocholine + H2O = sn-glycerol 3-phosphocholine + a fatty acid + H(+)</text>
        <dbReference type="Rhea" id="RHEA:15177"/>
        <dbReference type="ChEBI" id="CHEBI:15377"/>
        <dbReference type="ChEBI" id="CHEBI:15378"/>
        <dbReference type="ChEBI" id="CHEBI:16870"/>
        <dbReference type="ChEBI" id="CHEBI:28868"/>
        <dbReference type="ChEBI" id="CHEBI:58168"/>
        <dbReference type="EC" id="3.1.1.5"/>
    </reaction>
</comment>
<dbReference type="EMBL" id="CCBN010000012">
    <property type="protein sequence ID" value="CDO55711.1"/>
    <property type="molecule type" value="Genomic_DNA"/>
</dbReference>
<evidence type="ECO:0000256" key="5">
    <source>
        <dbReference type="ARBA" id="ARBA00022963"/>
    </source>
</evidence>
<keyword evidence="4 8" id="KW-0378">Hydrolase</keyword>
<dbReference type="SMART" id="SM00022">
    <property type="entry name" value="PLAc"/>
    <property type="match status" value="1"/>
</dbReference>
<keyword evidence="5 8" id="KW-0442">Lipid degradation</keyword>
<proteinExistence type="inferred from homology"/>
<dbReference type="AlphaFoldDB" id="A0A0J9XEK4"/>
<evidence type="ECO:0000256" key="7">
    <source>
        <dbReference type="ARBA" id="ARBA00023180"/>
    </source>
</evidence>
<feature type="signal peptide" evidence="9">
    <location>
        <begin position="1"/>
        <end position="19"/>
    </location>
</feature>
<sequence length="624" mass="67656">MVHLNFVVSTALLASLTAAWNPDNSYAPTHIQCPSNASFLTVASDTVAKNEADWVEARHNVTNPKLIEFLDRMNLDNFDAQSFLANSSLNIGLAFSGGGYRAMLCGAGQLAALDERTINSTNDGHLGGLLQASTYLAGLSGGNWLVNSIVLNNFTSVQALQGDKDLWDLSASIFNPGGLNIFSTASYYDDLADDVEDKKDAGFNISLTDIWGRALSQQFIGLPNGGPAIEFSDVRNYDAFTSHEMPLPIVVSVGRAPGTKIISTNSTVFEFTPFHLGSWDPSIYHFTDLKYIASNVSNGVPVNDSSCVTGFDNGGFVLGTSSSLFNQFLLRLNSTGVSGVIYRLAHSILENLDEDNNDIAIYAPNPFKNAPVNTSISKTDYLDLVDGGEDNQNVPLYPLQQQARNVDVIFAYDNSADTDFSWPNGASIDATYNRQFGIQGNHSIFPSVPDNTSFVNLGLNTRPVFFGCYASNFTTLREEVGASDTDTPPLIVWTSNYPYSYLSNTSTFKMSYETKEVAGMIQNGYNVATLANSTEDSDWGTCVGCAIIQRERERRGLQPTDQCRSCFDRYCWNGTLNTTQPSTPYEPGIKISDSESADSKKNAGSLLTGSAALAVALSFAVLMM</sequence>
<dbReference type="GO" id="GO:0005783">
    <property type="term" value="C:endoplasmic reticulum"/>
    <property type="evidence" value="ECO:0007669"/>
    <property type="project" value="TreeGrafter"/>
</dbReference>
<reference evidence="11" key="1">
    <citation type="submission" date="2014-03" db="EMBL/GenBank/DDBJ databases">
        <authorList>
            <person name="Casaregola S."/>
        </authorList>
    </citation>
    <scope>NUCLEOTIDE SEQUENCE [LARGE SCALE GENOMIC DNA]</scope>
    <source>
        <strain evidence="11">CLIB 918</strain>
    </source>
</reference>
<dbReference type="InterPro" id="IPR016035">
    <property type="entry name" value="Acyl_Trfase/lysoPLipase"/>
</dbReference>
<dbReference type="FunFam" id="3.40.1090.10:FF:000010">
    <property type="entry name" value="Lysophospholipase"/>
    <property type="match status" value="1"/>
</dbReference>
<dbReference type="EC" id="3.1.1.5" evidence="2 9"/>
<dbReference type="Pfam" id="PF01735">
    <property type="entry name" value="PLA2_B"/>
    <property type="match status" value="1"/>
</dbReference>
<evidence type="ECO:0000256" key="9">
    <source>
        <dbReference type="RuleBase" id="RU362103"/>
    </source>
</evidence>
<evidence type="ECO:0000256" key="3">
    <source>
        <dbReference type="ARBA" id="ARBA00022729"/>
    </source>
</evidence>
<feature type="chain" id="PRO_5005120561" description="Lysophospholipase" evidence="9">
    <location>
        <begin position="20"/>
        <end position="624"/>
    </location>
</feature>
<dbReference type="STRING" id="1173061.A0A0J9XEK4"/>
<evidence type="ECO:0000256" key="8">
    <source>
        <dbReference type="PROSITE-ProRule" id="PRU00555"/>
    </source>
</evidence>
<dbReference type="SUPFAM" id="SSF52151">
    <property type="entry name" value="FabD/lysophospholipase-like"/>
    <property type="match status" value="1"/>
</dbReference>
<keyword evidence="7" id="KW-0325">Glycoprotein</keyword>
<dbReference type="GO" id="GO:0046475">
    <property type="term" value="P:glycerophospholipid catabolic process"/>
    <property type="evidence" value="ECO:0007669"/>
    <property type="project" value="TreeGrafter"/>
</dbReference>
<dbReference type="Gene3D" id="3.40.1090.10">
    <property type="entry name" value="Cytosolic phospholipase A2 catalytic domain"/>
    <property type="match status" value="1"/>
</dbReference>
<protein>
    <recommendedName>
        <fullName evidence="2 9">Lysophospholipase</fullName>
        <ecNumber evidence="2 9">3.1.1.5</ecNumber>
    </recommendedName>
</protein>
<evidence type="ECO:0000313" key="11">
    <source>
        <dbReference type="EMBL" id="CDO55711.1"/>
    </source>
</evidence>
<dbReference type="PANTHER" id="PTHR10728:SF33">
    <property type="entry name" value="LYSOPHOSPHOLIPASE 1-RELATED"/>
    <property type="match status" value="1"/>
</dbReference>
<comment type="caution">
    <text evidence="11">The sequence shown here is derived from an EMBL/GenBank/DDBJ whole genome shotgun (WGS) entry which is preliminary data.</text>
</comment>
<comment type="similarity">
    <text evidence="1 9">Belongs to the lysophospholipase family.</text>
</comment>
<dbReference type="GO" id="GO:0004622">
    <property type="term" value="F:phosphatidylcholine lysophospholipase activity"/>
    <property type="evidence" value="ECO:0007669"/>
    <property type="project" value="UniProtKB-EC"/>
</dbReference>
<dbReference type="InterPro" id="IPR002642">
    <property type="entry name" value="LysoPLipase_cat_dom"/>
</dbReference>
<keyword evidence="3 9" id="KW-0732">Signal</keyword>
<dbReference type="GO" id="GO:0005829">
    <property type="term" value="C:cytosol"/>
    <property type="evidence" value="ECO:0007669"/>
    <property type="project" value="TreeGrafter"/>
</dbReference>
<keyword evidence="12" id="KW-1185">Reference proteome</keyword>
<evidence type="ECO:0000256" key="1">
    <source>
        <dbReference type="ARBA" id="ARBA00008780"/>
    </source>
</evidence>
<dbReference type="GO" id="GO:0004623">
    <property type="term" value="F:phospholipase A2 activity"/>
    <property type="evidence" value="ECO:0007669"/>
    <property type="project" value="TreeGrafter"/>
</dbReference>
<gene>
    <name evidence="11" type="ORF">BN980_GECA12s01258g</name>
</gene>